<feature type="transmembrane region" description="Helical" evidence="1">
    <location>
        <begin position="93"/>
        <end position="117"/>
    </location>
</feature>
<evidence type="ECO:0000313" key="3">
    <source>
        <dbReference type="Proteomes" id="UP001146067"/>
    </source>
</evidence>
<keyword evidence="3" id="KW-1185">Reference proteome</keyword>
<dbReference type="Pfam" id="PF10067">
    <property type="entry name" value="DUF2306"/>
    <property type="match status" value="1"/>
</dbReference>
<dbReference type="Proteomes" id="UP001146067">
    <property type="component" value="Unassembled WGS sequence"/>
</dbReference>
<name>A0A9X3PB89_9ACTN</name>
<dbReference type="AlphaFoldDB" id="A0A9X3PB89"/>
<feature type="transmembrane region" description="Helical" evidence="1">
    <location>
        <begin position="129"/>
        <end position="149"/>
    </location>
</feature>
<feature type="transmembrane region" description="Helical" evidence="1">
    <location>
        <begin position="191"/>
        <end position="212"/>
    </location>
</feature>
<accession>A0A9X3PB89</accession>
<keyword evidence="1" id="KW-0812">Transmembrane</keyword>
<comment type="caution">
    <text evidence="2">The sequence shown here is derived from an EMBL/GenBank/DDBJ whole genome shotgun (WGS) entry which is preliminary data.</text>
</comment>
<dbReference type="EMBL" id="JAPZVP010000017">
    <property type="protein sequence ID" value="MDA1361852.1"/>
    <property type="molecule type" value="Genomic_DNA"/>
</dbReference>
<keyword evidence="1" id="KW-1133">Transmembrane helix</keyword>
<protein>
    <submittedName>
        <fullName evidence="2">DUF2306 domain-containing protein</fullName>
    </submittedName>
</protein>
<reference evidence="2" key="1">
    <citation type="submission" date="2022-12" db="EMBL/GenBank/DDBJ databases">
        <title>Gycomyces niveus sp.nov.,a novel actinomycete isolated from soil in Shouguan.</title>
        <authorList>
            <person name="Yang X."/>
        </authorList>
    </citation>
    <scope>NUCLEOTIDE SEQUENCE</scope>
    <source>
        <strain evidence="2">NEAU-A15</strain>
    </source>
</reference>
<organism evidence="2 3">
    <name type="scientific">Glycomyces luteolus</name>
    <dbReference type="NCBI Taxonomy" id="2670330"/>
    <lineage>
        <taxon>Bacteria</taxon>
        <taxon>Bacillati</taxon>
        <taxon>Actinomycetota</taxon>
        <taxon>Actinomycetes</taxon>
        <taxon>Glycomycetales</taxon>
        <taxon>Glycomycetaceae</taxon>
        <taxon>Glycomyces</taxon>
    </lineage>
</organism>
<evidence type="ECO:0000256" key="1">
    <source>
        <dbReference type="SAM" id="Phobius"/>
    </source>
</evidence>
<proteinExistence type="predicted"/>
<evidence type="ECO:0000313" key="2">
    <source>
        <dbReference type="EMBL" id="MDA1361852.1"/>
    </source>
</evidence>
<dbReference type="InterPro" id="IPR018750">
    <property type="entry name" value="DUF2306_membrane"/>
</dbReference>
<keyword evidence="1" id="KW-0472">Membrane</keyword>
<feature type="transmembrane region" description="Helical" evidence="1">
    <location>
        <begin position="161"/>
        <end position="185"/>
    </location>
</feature>
<dbReference type="RefSeq" id="WP_270111887.1">
    <property type="nucleotide sequence ID" value="NZ_JAPZVP010000017.1"/>
</dbReference>
<feature type="transmembrane region" description="Helical" evidence="1">
    <location>
        <begin position="61"/>
        <end position="81"/>
    </location>
</feature>
<sequence>MDTPQLHLQTRRPRREWPIAAGLLLLALVPSIAGAFRIGEIASGAPETAANARFMQMPLPVALHIAGALLYSTVGAFQFLPRLRRGHTGWHRFAGRYLLVPAGLVVAGTGLWMTAFYDTPAVDDRAVAVSRYVIGAAMLACILLGVAAVRRHDYFAHGSWMIRAYALAMGAGTQVLTSGPPLLLFGEPTELARLLQMDAGWIINALVAELIIARRRAASRRPATMIA</sequence>
<gene>
    <name evidence="2" type="ORF">O1R50_19650</name>
</gene>